<sequence>MIITEVYMHPARRQQLDIVEARVTVRSGMLVSPGLAQVKPVLPSFGGQFGQTERRARSLTQHTRGQTGQRLSDKFLSLS</sequence>
<gene>
    <name evidence="2" type="ORF">ElyMa_002903200</name>
</gene>
<reference evidence="2 3" key="1">
    <citation type="journal article" date="2021" name="Elife">
        <title>Chloroplast acquisition without the gene transfer in kleptoplastic sea slugs, Plakobranchus ocellatus.</title>
        <authorList>
            <person name="Maeda T."/>
            <person name="Takahashi S."/>
            <person name="Yoshida T."/>
            <person name="Shimamura S."/>
            <person name="Takaki Y."/>
            <person name="Nagai Y."/>
            <person name="Toyoda A."/>
            <person name="Suzuki Y."/>
            <person name="Arimoto A."/>
            <person name="Ishii H."/>
            <person name="Satoh N."/>
            <person name="Nishiyama T."/>
            <person name="Hasebe M."/>
            <person name="Maruyama T."/>
            <person name="Minagawa J."/>
            <person name="Obokata J."/>
            <person name="Shigenobu S."/>
        </authorList>
    </citation>
    <scope>NUCLEOTIDE SEQUENCE [LARGE SCALE GENOMIC DNA]</scope>
</reference>
<name>A0AAV4I0M7_9GAST</name>
<evidence type="ECO:0000313" key="3">
    <source>
        <dbReference type="Proteomes" id="UP000762676"/>
    </source>
</evidence>
<organism evidence="2 3">
    <name type="scientific">Elysia marginata</name>
    <dbReference type="NCBI Taxonomy" id="1093978"/>
    <lineage>
        <taxon>Eukaryota</taxon>
        <taxon>Metazoa</taxon>
        <taxon>Spiralia</taxon>
        <taxon>Lophotrochozoa</taxon>
        <taxon>Mollusca</taxon>
        <taxon>Gastropoda</taxon>
        <taxon>Heterobranchia</taxon>
        <taxon>Euthyneura</taxon>
        <taxon>Panpulmonata</taxon>
        <taxon>Sacoglossa</taxon>
        <taxon>Placobranchoidea</taxon>
        <taxon>Plakobranchidae</taxon>
        <taxon>Elysia</taxon>
    </lineage>
</organism>
<evidence type="ECO:0000313" key="2">
    <source>
        <dbReference type="EMBL" id="GFS04049.1"/>
    </source>
</evidence>
<evidence type="ECO:0000256" key="1">
    <source>
        <dbReference type="SAM" id="MobiDB-lite"/>
    </source>
</evidence>
<keyword evidence="3" id="KW-1185">Reference proteome</keyword>
<accession>A0AAV4I0M7</accession>
<feature type="region of interest" description="Disordered" evidence="1">
    <location>
        <begin position="52"/>
        <end position="79"/>
    </location>
</feature>
<dbReference type="Proteomes" id="UP000762676">
    <property type="component" value="Unassembled WGS sequence"/>
</dbReference>
<dbReference type="AlphaFoldDB" id="A0AAV4I0M7"/>
<proteinExistence type="predicted"/>
<protein>
    <submittedName>
        <fullName evidence="2">Uncharacterized protein</fullName>
    </submittedName>
</protein>
<feature type="compositionally biased region" description="Polar residues" evidence="1">
    <location>
        <begin position="58"/>
        <end position="70"/>
    </location>
</feature>
<comment type="caution">
    <text evidence="2">The sequence shown here is derived from an EMBL/GenBank/DDBJ whole genome shotgun (WGS) entry which is preliminary data.</text>
</comment>
<dbReference type="EMBL" id="BMAT01005997">
    <property type="protein sequence ID" value="GFS04049.1"/>
    <property type="molecule type" value="Genomic_DNA"/>
</dbReference>